<sequence length="398" mass="43886">MSGLPLRSADIRERNAKIILGLVQNRKQISQSEVVTLTGLRAPTVFRIFTELEKQGLIRPAKTPRSEEILASQSGGEERKGRKPQYFEVVPEAFYSIGIDFWSRSAALALSDFSGEIRYIDEELFPDLMDANALVASLHGLIQRALHNSHIDPSRILGFGIGAPGRIDLEAGMIISYPRIAELSHFPLVAKLQEQYAAPVYLHNNASLAAMAELKYGAARGAKSLFAFLVRSGVGGAYIEGSQPFTVLGKTALEVGHLSFNCEGPHCTCGGQGCLEAYIAEDAILGWIQRVYPLTSLAELDQVLDTPTGDAIRSALNEPLHIFSLAVRNIHTLFSAESYLIISRFPGYARLLQEELQKRLQDLINDREHPIKLVSDVYDSRRIGRGATDLVIEQFLRG</sequence>
<protein>
    <submittedName>
        <fullName evidence="3">ROK family transcriptional regulator</fullName>
    </submittedName>
</protein>
<name>A0A7C3E9R6_9SPIR</name>
<evidence type="ECO:0000313" key="3">
    <source>
        <dbReference type="EMBL" id="HFH29713.1"/>
    </source>
</evidence>
<dbReference type="SUPFAM" id="SSF46785">
    <property type="entry name" value="Winged helix' DNA-binding domain"/>
    <property type="match status" value="1"/>
</dbReference>
<dbReference type="SUPFAM" id="SSF53067">
    <property type="entry name" value="Actin-like ATPase domain"/>
    <property type="match status" value="1"/>
</dbReference>
<gene>
    <name evidence="3" type="ORF">ENS59_09430</name>
</gene>
<reference evidence="3" key="1">
    <citation type="journal article" date="2020" name="mSystems">
        <title>Genome- and Community-Level Interaction Insights into Carbon Utilization and Element Cycling Functions of Hydrothermarchaeota in Hydrothermal Sediment.</title>
        <authorList>
            <person name="Zhou Z."/>
            <person name="Liu Y."/>
            <person name="Xu W."/>
            <person name="Pan J."/>
            <person name="Luo Z.H."/>
            <person name="Li M."/>
        </authorList>
    </citation>
    <scope>NUCLEOTIDE SEQUENCE [LARGE SCALE GENOMIC DNA]</scope>
    <source>
        <strain evidence="3">SpSt-503</strain>
    </source>
</reference>
<proteinExistence type="inferred from homology"/>
<evidence type="ECO:0000256" key="2">
    <source>
        <dbReference type="SAM" id="MobiDB-lite"/>
    </source>
</evidence>
<dbReference type="Pfam" id="PF00480">
    <property type="entry name" value="ROK"/>
    <property type="match status" value="1"/>
</dbReference>
<feature type="region of interest" description="Disordered" evidence="2">
    <location>
        <begin position="63"/>
        <end position="83"/>
    </location>
</feature>
<dbReference type="InterPro" id="IPR036390">
    <property type="entry name" value="WH_DNA-bd_sf"/>
</dbReference>
<evidence type="ECO:0000256" key="1">
    <source>
        <dbReference type="ARBA" id="ARBA00006479"/>
    </source>
</evidence>
<dbReference type="Gene3D" id="1.10.10.10">
    <property type="entry name" value="Winged helix-like DNA-binding domain superfamily/Winged helix DNA-binding domain"/>
    <property type="match status" value="1"/>
</dbReference>
<comment type="similarity">
    <text evidence="1">Belongs to the ROK (NagC/XylR) family.</text>
</comment>
<dbReference type="Gene3D" id="3.30.420.40">
    <property type="match status" value="2"/>
</dbReference>
<dbReference type="PANTHER" id="PTHR18964:SF149">
    <property type="entry name" value="BIFUNCTIONAL UDP-N-ACETYLGLUCOSAMINE 2-EPIMERASE_N-ACETYLMANNOSAMINE KINASE"/>
    <property type="match status" value="1"/>
</dbReference>
<dbReference type="InterPro" id="IPR036388">
    <property type="entry name" value="WH-like_DNA-bd_sf"/>
</dbReference>
<dbReference type="AlphaFoldDB" id="A0A7C3E9R6"/>
<dbReference type="InterPro" id="IPR000600">
    <property type="entry name" value="ROK"/>
</dbReference>
<dbReference type="EMBL" id="DSVL01000287">
    <property type="protein sequence ID" value="HFH29713.1"/>
    <property type="molecule type" value="Genomic_DNA"/>
</dbReference>
<comment type="caution">
    <text evidence="3">The sequence shown here is derived from an EMBL/GenBank/DDBJ whole genome shotgun (WGS) entry which is preliminary data.</text>
</comment>
<organism evidence="3">
    <name type="scientific">Gracilinema caldarium</name>
    <dbReference type="NCBI Taxonomy" id="215591"/>
    <lineage>
        <taxon>Bacteria</taxon>
        <taxon>Pseudomonadati</taxon>
        <taxon>Spirochaetota</taxon>
        <taxon>Spirochaetia</taxon>
        <taxon>Spirochaetales</taxon>
        <taxon>Breznakiellaceae</taxon>
        <taxon>Gracilinema</taxon>
    </lineage>
</organism>
<dbReference type="PANTHER" id="PTHR18964">
    <property type="entry name" value="ROK (REPRESSOR, ORF, KINASE) FAMILY"/>
    <property type="match status" value="1"/>
</dbReference>
<dbReference type="InterPro" id="IPR043129">
    <property type="entry name" value="ATPase_NBD"/>
</dbReference>
<accession>A0A7C3E9R6</accession>